<dbReference type="SMART" id="SM00382">
    <property type="entry name" value="AAA"/>
    <property type="match status" value="2"/>
</dbReference>
<dbReference type="SUPFAM" id="SSF81923">
    <property type="entry name" value="Double Clp-N motif"/>
    <property type="match status" value="1"/>
</dbReference>
<feature type="domain" description="Ketoreductase" evidence="6">
    <location>
        <begin position="822"/>
        <end position="1005"/>
    </location>
</feature>
<dbReference type="CDD" id="cd05233">
    <property type="entry name" value="SDR_c"/>
    <property type="match status" value="1"/>
</dbReference>
<proteinExistence type="predicted"/>
<dbReference type="PANTHER" id="PTHR11638">
    <property type="entry name" value="ATP-DEPENDENT CLP PROTEASE"/>
    <property type="match status" value="1"/>
</dbReference>
<dbReference type="Pfam" id="PF02861">
    <property type="entry name" value="Clp_N"/>
    <property type="match status" value="1"/>
</dbReference>
<comment type="caution">
    <text evidence="7">The sequence shown here is derived from an EMBL/GenBank/DDBJ whole genome shotgun (WGS) entry which is preliminary data.</text>
</comment>
<evidence type="ECO:0000256" key="4">
    <source>
        <dbReference type="SAM" id="MobiDB-lite"/>
    </source>
</evidence>
<feature type="domain" description="AAA+ ATPase" evidence="5">
    <location>
        <begin position="313"/>
        <end position="457"/>
    </location>
</feature>
<dbReference type="GO" id="GO:0005524">
    <property type="term" value="F:ATP binding"/>
    <property type="evidence" value="ECO:0007669"/>
    <property type="project" value="UniProtKB-KW"/>
</dbReference>
<dbReference type="InterPro" id="IPR050130">
    <property type="entry name" value="ClpA_ClpB"/>
</dbReference>
<dbReference type="InterPro" id="IPR041546">
    <property type="entry name" value="ClpA/ClpB_AAA_lid"/>
</dbReference>
<dbReference type="PANTHER" id="PTHR11638:SF18">
    <property type="entry name" value="HEAT SHOCK PROTEIN 104"/>
    <property type="match status" value="1"/>
</dbReference>
<evidence type="ECO:0000259" key="5">
    <source>
        <dbReference type="SMART" id="SM00382"/>
    </source>
</evidence>
<dbReference type="Pfam" id="PF17871">
    <property type="entry name" value="AAA_lid_9"/>
    <property type="match status" value="1"/>
</dbReference>
<sequence>MLHIPFCSHVVPAVWRVQYDVGPVPKRHPHNWAAGIDSLSARWTLASCAVLAFSCPGTRHSVRRAGKERFGPAVKESLENAFQVAHRLGHLEKGAVGTDHLLVGMAVAQQSAASRALRAVGVTAEGLEEKLADLKPSEASKDPPNAIEVLTPPLEAEAMFYLRRASGMLRWLPTEPGADRMLGTEHIMLGFLSNGSHAAGKLLLAFDGEGFDRTVTKFDSGAGGAASNPRRAALRKALMEIVNEGRGDASATEPALTERGQLSPSSPASGADGRPIDRFAPDLTALAKEGRLDPFTGREALLSRVERALGRRMKRNVLLVGDPGVGKTAVVEALAQRIAAGRAPTWLAGKRLRSLDVALLTAGTRLRGDFEERLRFLLEDVDQEGSVLFIDEAHTLIGAGATGSSPQNAADILKPVLARGQLQCIAATTMEEYFQYFSRDAALERRFELVEVEEPTAQETVVVLEGLRNHYERYHGVRFQDAALASAALWSERYLPERKLPDKAIDVMDRSAVLAKGRGGGGGTDKVFVETEDVAAALEESVGMSPGSVSEVEARSILDLEEALRARVRGQEAAVRLVAAAVARARVQLQELHRPIGSLLLYGPPGVGKTSLAAALAEVSLGSRSAMVRIDCASASSAEGAGAALVKGVRRRPHSVVLIDEADKAQPEFLGLLLEVLEEASLTLPGVEGVGRADFRHTVIILTSNDPAGPSSLPRALADRLDGWACMRSLTSETLREVFDGLVEDFQGRLQRSYPMAYIEPSDRWREEVLAKIGTFLAWHRHPTIVRARGFGTFMAAGRVRRLAAQLEARPVAGELAPLAGKVAIVTGASSGVGAALSRRLAERGCGVVVNFSKSADDAAKVAEGCAASGAQVLLCQADVATDAGCEKLVAETVKRFGRVDFLVNNAGTTKFVHHGDLEGLNSADFRRIYDLNAIGAFNMIRLCAPHMRKAGGGRVVNVSSVAGAYHTVGSSVAYLMSKAALNALTAVMAKVLGPEIVVNAVCPGFIEGRWLREGMGPDLYDYVKDRLETSIPMKAVATRTK</sequence>
<keyword evidence="8" id="KW-1185">Reference proteome</keyword>
<keyword evidence="1" id="KW-0677">Repeat</keyword>
<dbReference type="GO" id="GO:0005737">
    <property type="term" value="C:cytoplasm"/>
    <property type="evidence" value="ECO:0007669"/>
    <property type="project" value="TreeGrafter"/>
</dbReference>
<evidence type="ECO:0000256" key="2">
    <source>
        <dbReference type="ARBA" id="ARBA00022741"/>
    </source>
</evidence>
<dbReference type="CDD" id="cd00009">
    <property type="entry name" value="AAA"/>
    <property type="match status" value="1"/>
</dbReference>
<organism evidence="7 8">
    <name type="scientific">Symbiodinium microadriaticum</name>
    <name type="common">Dinoflagellate</name>
    <name type="synonym">Zooxanthella microadriatica</name>
    <dbReference type="NCBI Taxonomy" id="2951"/>
    <lineage>
        <taxon>Eukaryota</taxon>
        <taxon>Sar</taxon>
        <taxon>Alveolata</taxon>
        <taxon>Dinophyceae</taxon>
        <taxon>Suessiales</taxon>
        <taxon>Symbiodiniaceae</taxon>
        <taxon>Symbiodinium</taxon>
    </lineage>
</organism>
<feature type="region of interest" description="Disordered" evidence="4">
    <location>
        <begin position="245"/>
        <end position="275"/>
    </location>
</feature>
<keyword evidence="2" id="KW-0547">Nucleotide-binding</keyword>
<dbReference type="InterPro" id="IPR003593">
    <property type="entry name" value="AAA+_ATPase"/>
</dbReference>
<dbReference type="SUPFAM" id="SSF52540">
    <property type="entry name" value="P-loop containing nucleoside triphosphate hydrolases"/>
    <property type="match status" value="2"/>
</dbReference>
<dbReference type="PRINTS" id="PR00080">
    <property type="entry name" value="SDRFAMILY"/>
</dbReference>
<evidence type="ECO:0000256" key="3">
    <source>
        <dbReference type="ARBA" id="ARBA00022840"/>
    </source>
</evidence>
<dbReference type="Proteomes" id="UP000186817">
    <property type="component" value="Unassembled WGS sequence"/>
</dbReference>
<dbReference type="Pfam" id="PF00106">
    <property type="entry name" value="adh_short"/>
    <property type="match status" value="1"/>
</dbReference>
<evidence type="ECO:0000313" key="7">
    <source>
        <dbReference type="EMBL" id="OLP94701.1"/>
    </source>
</evidence>
<protein>
    <submittedName>
        <fullName evidence="7">Chaperone protein ClpB</fullName>
    </submittedName>
</protein>
<accession>A0A1Q9DHP6</accession>
<dbReference type="GO" id="GO:0034605">
    <property type="term" value="P:cellular response to heat"/>
    <property type="evidence" value="ECO:0007669"/>
    <property type="project" value="TreeGrafter"/>
</dbReference>
<keyword evidence="3" id="KW-0067">ATP-binding</keyword>
<dbReference type="InterPro" id="IPR036628">
    <property type="entry name" value="Clp_N_dom_sf"/>
</dbReference>
<evidence type="ECO:0000256" key="1">
    <source>
        <dbReference type="ARBA" id="ARBA00022737"/>
    </source>
</evidence>
<gene>
    <name evidence="7" type="primary">clpB</name>
    <name evidence="7" type="ORF">AK812_SmicGene23241</name>
</gene>
<reference evidence="7 8" key="1">
    <citation type="submission" date="2016-02" db="EMBL/GenBank/DDBJ databases">
        <title>Genome analysis of coral dinoflagellate symbionts highlights evolutionary adaptations to a symbiotic lifestyle.</title>
        <authorList>
            <person name="Aranda M."/>
            <person name="Li Y."/>
            <person name="Liew Y.J."/>
            <person name="Baumgarten S."/>
            <person name="Simakov O."/>
            <person name="Wilson M."/>
            <person name="Piel J."/>
            <person name="Ashoor H."/>
            <person name="Bougouffa S."/>
            <person name="Bajic V.B."/>
            <person name="Ryu T."/>
            <person name="Ravasi T."/>
            <person name="Bayer T."/>
            <person name="Micklem G."/>
            <person name="Kim H."/>
            <person name="Bhak J."/>
            <person name="Lajeunesse T.C."/>
            <person name="Voolstra C.R."/>
        </authorList>
    </citation>
    <scope>NUCLEOTIDE SEQUENCE [LARGE SCALE GENOMIC DNA]</scope>
    <source>
        <strain evidence="7 8">CCMP2467</strain>
    </source>
</reference>
<name>A0A1Q9DHP6_SYMMI</name>
<dbReference type="Pfam" id="PF00004">
    <property type="entry name" value="AAA"/>
    <property type="match status" value="1"/>
</dbReference>
<evidence type="ECO:0000313" key="8">
    <source>
        <dbReference type="Proteomes" id="UP000186817"/>
    </source>
</evidence>
<dbReference type="GO" id="GO:0016887">
    <property type="term" value="F:ATP hydrolysis activity"/>
    <property type="evidence" value="ECO:0007669"/>
    <property type="project" value="InterPro"/>
</dbReference>
<dbReference type="SUPFAM" id="SSF51735">
    <property type="entry name" value="NAD(P)-binding Rossmann-fold domains"/>
    <property type="match status" value="1"/>
</dbReference>
<dbReference type="InterPro" id="IPR003959">
    <property type="entry name" value="ATPase_AAA_core"/>
</dbReference>
<dbReference type="Pfam" id="PF07724">
    <property type="entry name" value="AAA_2"/>
    <property type="match status" value="1"/>
</dbReference>
<dbReference type="InterPro" id="IPR027417">
    <property type="entry name" value="P-loop_NTPase"/>
</dbReference>
<dbReference type="Gene3D" id="1.10.8.60">
    <property type="match status" value="1"/>
</dbReference>
<dbReference type="Gene3D" id="1.10.1780.10">
    <property type="entry name" value="Clp, N-terminal domain"/>
    <property type="match status" value="1"/>
</dbReference>
<dbReference type="InterPro" id="IPR002347">
    <property type="entry name" value="SDR_fam"/>
</dbReference>
<dbReference type="OrthoDB" id="422190at2759"/>
<dbReference type="FunFam" id="3.40.50.720:FF:000084">
    <property type="entry name" value="Short-chain dehydrogenase reductase"/>
    <property type="match status" value="1"/>
</dbReference>
<dbReference type="AlphaFoldDB" id="A0A1Q9DHP6"/>
<feature type="domain" description="AAA+ ATPase" evidence="5">
    <location>
        <begin position="595"/>
        <end position="731"/>
    </location>
</feature>
<dbReference type="EMBL" id="LSRX01000532">
    <property type="protein sequence ID" value="OLP94701.1"/>
    <property type="molecule type" value="Genomic_DNA"/>
</dbReference>
<dbReference type="SMART" id="SM00822">
    <property type="entry name" value="PKS_KR"/>
    <property type="match status" value="1"/>
</dbReference>
<dbReference type="PRINTS" id="PR00081">
    <property type="entry name" value="GDHRDH"/>
</dbReference>
<evidence type="ECO:0000259" key="6">
    <source>
        <dbReference type="SMART" id="SM00822"/>
    </source>
</evidence>
<dbReference type="Gene3D" id="3.40.50.720">
    <property type="entry name" value="NAD(P)-binding Rossmann-like Domain"/>
    <property type="match status" value="1"/>
</dbReference>
<dbReference type="InterPro" id="IPR057326">
    <property type="entry name" value="KR_dom"/>
</dbReference>
<dbReference type="Gene3D" id="3.40.50.300">
    <property type="entry name" value="P-loop containing nucleotide triphosphate hydrolases"/>
    <property type="match status" value="2"/>
</dbReference>
<dbReference type="InterPro" id="IPR036291">
    <property type="entry name" value="NAD(P)-bd_dom_sf"/>
</dbReference>
<dbReference type="InterPro" id="IPR004176">
    <property type="entry name" value="Clp_R_N"/>
</dbReference>